<organism evidence="10 11">
    <name type="scientific">Phytophthora megakarya</name>
    <dbReference type="NCBI Taxonomy" id="4795"/>
    <lineage>
        <taxon>Eukaryota</taxon>
        <taxon>Sar</taxon>
        <taxon>Stramenopiles</taxon>
        <taxon>Oomycota</taxon>
        <taxon>Peronosporomycetes</taxon>
        <taxon>Peronosporales</taxon>
        <taxon>Peronosporaceae</taxon>
        <taxon>Phytophthora</taxon>
    </lineage>
</organism>
<dbReference type="CDD" id="cd01647">
    <property type="entry name" value="RT_LTR"/>
    <property type="match status" value="1"/>
</dbReference>
<dbReference type="FunFam" id="3.30.70.270:FF:000020">
    <property type="entry name" value="Transposon Tf2-6 polyprotein-like Protein"/>
    <property type="match status" value="1"/>
</dbReference>
<keyword evidence="2" id="KW-0548">Nucleotidyltransferase</keyword>
<dbReference type="EMBL" id="NBNE01005337">
    <property type="protein sequence ID" value="OWZ03777.1"/>
    <property type="molecule type" value="Genomic_DNA"/>
</dbReference>
<dbReference type="InterPro" id="IPR041373">
    <property type="entry name" value="RT_RNaseH"/>
</dbReference>
<dbReference type="STRING" id="4795.A0A225VG82"/>
<dbReference type="GO" id="GO:0004519">
    <property type="term" value="F:endonuclease activity"/>
    <property type="evidence" value="ECO:0007669"/>
    <property type="project" value="UniProtKB-KW"/>
</dbReference>
<protein>
    <submittedName>
        <fullName evidence="10">Pol Polyprotein</fullName>
    </submittedName>
</protein>
<evidence type="ECO:0000256" key="4">
    <source>
        <dbReference type="ARBA" id="ARBA00022759"/>
    </source>
</evidence>
<name>A0A225VG82_9STRA</name>
<dbReference type="PANTHER" id="PTHR37984:SF5">
    <property type="entry name" value="PROTEIN NYNRIN-LIKE"/>
    <property type="match status" value="1"/>
</dbReference>
<evidence type="ECO:0000259" key="8">
    <source>
        <dbReference type="Pfam" id="PF00078"/>
    </source>
</evidence>
<sequence length="414" mass="48445">MNLKPYELPVKQGSTPKAKRPYPIPLIHREATLREVERLVKLGILEPDKYSPWAAPAFILPKKDGSVRFLTYYRELNTRESAEKSRQYTAVVLPWGKYRYCRLPMGISTAPDEFHAVMQELLGDLPYVRVYLDDVLVLSEYFKEHPEHLTVVLKRLQDVEVIVHPEKSKLCMAQAEYLGFRISREGNEPIPGKIEAIVELERPRTIRDLRRFIGMVNYYKDMWCGRSEALAALTALTSTKRPYQWTVVEQRAFEQVKEMVTKQVLLQYPDYNIPLKSTPTPRRIHWQAKPLAFWSKKFNQAQERYTMNKKELLSIVEMLREFRTRLWGREIKVYTDHKNSVESTFRTTQILRWRLEIEEYGVTIIYTRGRENIVADALSRLPLRKEPMLAAAAKPAAEEPPEFSLSLEDVAETQ</sequence>
<dbReference type="Gene3D" id="3.30.70.270">
    <property type="match status" value="2"/>
</dbReference>
<dbReference type="OrthoDB" id="121648at2759"/>
<keyword evidence="11" id="KW-1185">Reference proteome</keyword>
<dbReference type="CDD" id="cd09274">
    <property type="entry name" value="RNase_HI_RT_Ty3"/>
    <property type="match status" value="1"/>
</dbReference>
<keyword evidence="4" id="KW-0255">Endonuclease</keyword>
<dbReference type="AlphaFoldDB" id="A0A225VG82"/>
<evidence type="ECO:0000313" key="10">
    <source>
        <dbReference type="EMBL" id="OWZ03777.1"/>
    </source>
</evidence>
<evidence type="ECO:0000256" key="1">
    <source>
        <dbReference type="ARBA" id="ARBA00022679"/>
    </source>
</evidence>
<evidence type="ECO:0000259" key="9">
    <source>
        <dbReference type="Pfam" id="PF17917"/>
    </source>
</evidence>
<dbReference type="Proteomes" id="UP000198211">
    <property type="component" value="Unassembled WGS sequence"/>
</dbReference>
<dbReference type="InterPro" id="IPR043502">
    <property type="entry name" value="DNA/RNA_pol_sf"/>
</dbReference>
<reference evidence="11" key="1">
    <citation type="submission" date="2017-03" db="EMBL/GenBank/DDBJ databases">
        <title>Phytopthora megakarya and P. palmivora, two closely related causual agents of cacao black pod achieved similar genome size and gene model numbers by different mechanisms.</title>
        <authorList>
            <person name="Ali S."/>
            <person name="Shao J."/>
            <person name="Larry D.J."/>
            <person name="Kronmiller B."/>
            <person name="Shen D."/>
            <person name="Strem M.D."/>
            <person name="Melnick R.L."/>
            <person name="Guiltinan M.J."/>
            <person name="Tyler B.M."/>
            <person name="Meinhardt L.W."/>
            <person name="Bailey B.A."/>
        </authorList>
    </citation>
    <scope>NUCLEOTIDE SEQUENCE [LARGE SCALE GENOMIC DNA]</scope>
    <source>
        <strain evidence="11">zdho120</strain>
    </source>
</reference>
<keyword evidence="1" id="KW-0808">Transferase</keyword>
<accession>A0A225VG82</accession>
<proteinExistence type="predicted"/>
<feature type="domain" description="Reverse transcriptase RNase H-like" evidence="9">
    <location>
        <begin position="288"/>
        <end position="360"/>
    </location>
</feature>
<dbReference type="SUPFAM" id="SSF56672">
    <property type="entry name" value="DNA/RNA polymerases"/>
    <property type="match status" value="1"/>
</dbReference>
<keyword evidence="3" id="KW-0540">Nuclease</keyword>
<evidence type="ECO:0000256" key="7">
    <source>
        <dbReference type="SAM" id="MobiDB-lite"/>
    </source>
</evidence>
<dbReference type="GO" id="GO:0003964">
    <property type="term" value="F:RNA-directed DNA polymerase activity"/>
    <property type="evidence" value="ECO:0007669"/>
    <property type="project" value="UniProtKB-KW"/>
</dbReference>
<dbReference type="FunFam" id="3.30.70.270:FF:000003">
    <property type="entry name" value="Transposon Ty3-G Gag-Pol polyprotein"/>
    <property type="match status" value="1"/>
</dbReference>
<evidence type="ECO:0000313" key="11">
    <source>
        <dbReference type="Proteomes" id="UP000198211"/>
    </source>
</evidence>
<dbReference type="Pfam" id="PF17917">
    <property type="entry name" value="RT_RNaseH"/>
    <property type="match status" value="1"/>
</dbReference>
<dbReference type="InterPro" id="IPR000477">
    <property type="entry name" value="RT_dom"/>
</dbReference>
<dbReference type="PANTHER" id="PTHR37984">
    <property type="entry name" value="PROTEIN CBG26694"/>
    <property type="match status" value="1"/>
</dbReference>
<dbReference type="InterPro" id="IPR043128">
    <property type="entry name" value="Rev_trsase/Diguanyl_cyclase"/>
</dbReference>
<evidence type="ECO:0000256" key="6">
    <source>
        <dbReference type="ARBA" id="ARBA00022918"/>
    </source>
</evidence>
<dbReference type="GO" id="GO:0016787">
    <property type="term" value="F:hydrolase activity"/>
    <property type="evidence" value="ECO:0007669"/>
    <property type="project" value="UniProtKB-KW"/>
</dbReference>
<feature type="region of interest" description="Disordered" evidence="7">
    <location>
        <begin position="392"/>
        <end position="414"/>
    </location>
</feature>
<keyword evidence="5" id="KW-0378">Hydrolase</keyword>
<comment type="caution">
    <text evidence="10">The sequence shown here is derived from an EMBL/GenBank/DDBJ whole genome shotgun (WGS) entry which is preliminary data.</text>
</comment>
<dbReference type="InterPro" id="IPR050951">
    <property type="entry name" value="Retrovirus_Pol_polyprotein"/>
</dbReference>
<evidence type="ECO:0000256" key="5">
    <source>
        <dbReference type="ARBA" id="ARBA00022801"/>
    </source>
</evidence>
<keyword evidence="6" id="KW-0695">RNA-directed DNA polymerase</keyword>
<feature type="domain" description="Reverse transcriptase" evidence="8">
    <location>
        <begin position="83"/>
        <end position="182"/>
    </location>
</feature>
<dbReference type="Pfam" id="PF00078">
    <property type="entry name" value="RVT_1"/>
    <property type="match status" value="1"/>
</dbReference>
<evidence type="ECO:0000256" key="2">
    <source>
        <dbReference type="ARBA" id="ARBA00022695"/>
    </source>
</evidence>
<evidence type="ECO:0000256" key="3">
    <source>
        <dbReference type="ARBA" id="ARBA00022722"/>
    </source>
</evidence>
<gene>
    <name evidence="10" type="ORF">PHMEG_00024433</name>
</gene>